<evidence type="ECO:0000313" key="2">
    <source>
        <dbReference type="EMBL" id="KNZ63153.1"/>
    </source>
</evidence>
<protein>
    <submittedName>
        <fullName evidence="2">Uncharacterized protein</fullName>
    </submittedName>
</protein>
<dbReference type="VEuPathDB" id="FungiDB:VP01_11809g1"/>
<gene>
    <name evidence="2" type="ORF">VP01_11809g1</name>
</gene>
<sequence>MSHTINPNQPHLNSSNPPNRGVGQQSMPPPPLPGLRSTS</sequence>
<evidence type="ECO:0000313" key="3">
    <source>
        <dbReference type="Proteomes" id="UP000037035"/>
    </source>
</evidence>
<comment type="caution">
    <text evidence="2">The sequence shown here is derived from an EMBL/GenBank/DDBJ whole genome shotgun (WGS) entry which is preliminary data.</text>
</comment>
<accession>A0A0L6VR07</accession>
<reference evidence="2 3" key="1">
    <citation type="submission" date="2015-08" db="EMBL/GenBank/DDBJ databases">
        <title>Next Generation Sequencing and Analysis of the Genome of Puccinia sorghi L Schw, the Causal Agent of Maize Common Rust.</title>
        <authorList>
            <person name="Rochi L."/>
            <person name="Burguener G."/>
            <person name="Darino M."/>
            <person name="Turjanski A."/>
            <person name="Kreff E."/>
            <person name="Dieguez M.J."/>
            <person name="Sacco F."/>
        </authorList>
    </citation>
    <scope>NUCLEOTIDE SEQUENCE [LARGE SCALE GENOMIC DNA]</scope>
    <source>
        <strain evidence="2 3">RO10H11247</strain>
    </source>
</reference>
<name>A0A0L6VR07_9BASI</name>
<proteinExistence type="predicted"/>
<dbReference type="AlphaFoldDB" id="A0A0L6VR07"/>
<dbReference type="Proteomes" id="UP000037035">
    <property type="component" value="Unassembled WGS sequence"/>
</dbReference>
<keyword evidence="3" id="KW-1185">Reference proteome</keyword>
<dbReference type="EMBL" id="LAVV01002009">
    <property type="protein sequence ID" value="KNZ63153.1"/>
    <property type="molecule type" value="Genomic_DNA"/>
</dbReference>
<feature type="compositionally biased region" description="Polar residues" evidence="1">
    <location>
        <begin position="1"/>
        <end position="26"/>
    </location>
</feature>
<organism evidence="2 3">
    <name type="scientific">Puccinia sorghi</name>
    <dbReference type="NCBI Taxonomy" id="27349"/>
    <lineage>
        <taxon>Eukaryota</taxon>
        <taxon>Fungi</taxon>
        <taxon>Dikarya</taxon>
        <taxon>Basidiomycota</taxon>
        <taxon>Pucciniomycotina</taxon>
        <taxon>Pucciniomycetes</taxon>
        <taxon>Pucciniales</taxon>
        <taxon>Pucciniaceae</taxon>
        <taxon>Puccinia</taxon>
    </lineage>
</organism>
<evidence type="ECO:0000256" key="1">
    <source>
        <dbReference type="SAM" id="MobiDB-lite"/>
    </source>
</evidence>
<feature type="region of interest" description="Disordered" evidence="1">
    <location>
        <begin position="1"/>
        <end position="39"/>
    </location>
</feature>